<evidence type="ECO:0000313" key="10">
    <source>
        <dbReference type="EMBL" id="EFL44164.1"/>
    </source>
</evidence>
<evidence type="ECO:0000256" key="4">
    <source>
        <dbReference type="ARBA" id="ARBA00023004"/>
    </source>
</evidence>
<organism evidence="10 11">
    <name type="scientific">Fannyhessea vaginae PB189-T1-4</name>
    <dbReference type="NCBI Taxonomy" id="866774"/>
    <lineage>
        <taxon>Bacteria</taxon>
        <taxon>Bacillati</taxon>
        <taxon>Actinomycetota</taxon>
        <taxon>Coriobacteriia</taxon>
        <taxon>Coriobacteriales</taxon>
        <taxon>Atopobiaceae</taxon>
        <taxon>Fannyhessea</taxon>
    </lineage>
</organism>
<dbReference type="Proteomes" id="UP000004431">
    <property type="component" value="Unassembled WGS sequence"/>
</dbReference>
<evidence type="ECO:0000256" key="7">
    <source>
        <dbReference type="HAMAP-Rule" id="MF_00159"/>
    </source>
</evidence>
<dbReference type="InterPro" id="IPR058578">
    <property type="entry name" value="IspG_TIM"/>
</dbReference>
<comment type="catalytic activity">
    <reaction evidence="7">
        <text>(2E)-4-hydroxy-3-methylbut-2-enyl diphosphate + oxidized [flavodoxin] + H2O + 2 H(+) = 2-C-methyl-D-erythritol 2,4-cyclic diphosphate + reduced [flavodoxin]</text>
        <dbReference type="Rhea" id="RHEA:43604"/>
        <dbReference type="Rhea" id="RHEA-COMP:10622"/>
        <dbReference type="Rhea" id="RHEA-COMP:10623"/>
        <dbReference type="ChEBI" id="CHEBI:15377"/>
        <dbReference type="ChEBI" id="CHEBI:15378"/>
        <dbReference type="ChEBI" id="CHEBI:57618"/>
        <dbReference type="ChEBI" id="CHEBI:58210"/>
        <dbReference type="ChEBI" id="CHEBI:58483"/>
        <dbReference type="ChEBI" id="CHEBI:128753"/>
        <dbReference type="EC" id="1.17.7.3"/>
    </reaction>
</comment>
<keyword evidence="6 7" id="KW-0414">Isoprene biosynthesis</keyword>
<dbReference type="NCBIfam" id="TIGR00612">
    <property type="entry name" value="ispG_gcpE"/>
    <property type="match status" value="1"/>
</dbReference>
<dbReference type="InterPro" id="IPR045854">
    <property type="entry name" value="NO2/SO3_Rdtase_4Fe4S_sf"/>
</dbReference>
<keyword evidence="1 7" id="KW-0004">4Fe-4S</keyword>
<feature type="binding site" evidence="7">
    <location>
        <position position="343"/>
    </location>
    <ligand>
        <name>[4Fe-4S] cluster</name>
        <dbReference type="ChEBI" id="CHEBI:49883"/>
    </ligand>
</feature>
<dbReference type="EMBL" id="AEDQ01000017">
    <property type="protein sequence ID" value="EFL44164.1"/>
    <property type="molecule type" value="Genomic_DNA"/>
</dbReference>
<dbReference type="EC" id="1.17.7.3" evidence="7"/>
<evidence type="ECO:0000259" key="8">
    <source>
        <dbReference type="Pfam" id="PF04551"/>
    </source>
</evidence>
<dbReference type="PANTHER" id="PTHR30454:SF0">
    <property type="entry name" value="4-HYDROXY-3-METHYLBUT-2-EN-1-YL DIPHOSPHATE SYNTHASE (FERREDOXIN), CHLOROPLASTIC"/>
    <property type="match status" value="1"/>
</dbReference>
<evidence type="ECO:0000256" key="3">
    <source>
        <dbReference type="ARBA" id="ARBA00023002"/>
    </source>
</evidence>
<keyword evidence="4 7" id="KW-0408">Iron</keyword>
<feature type="binding site" evidence="7">
    <location>
        <position position="304"/>
    </location>
    <ligand>
        <name>[4Fe-4S] cluster</name>
        <dbReference type="ChEBI" id="CHEBI:49883"/>
    </ligand>
</feature>
<keyword evidence="5 7" id="KW-0411">Iron-sulfur</keyword>
<feature type="binding site" evidence="7">
    <location>
        <position position="301"/>
    </location>
    <ligand>
        <name>[4Fe-4S] cluster</name>
        <dbReference type="ChEBI" id="CHEBI:49883"/>
    </ligand>
</feature>
<dbReference type="SUPFAM" id="SSF56014">
    <property type="entry name" value="Nitrite and sulphite reductase 4Fe-4S domain-like"/>
    <property type="match status" value="1"/>
</dbReference>
<comment type="function">
    <text evidence="7">Converts 2C-methyl-D-erythritol 2,4-cyclodiphosphate (ME-2,4cPP) into 1-hydroxy-2-methyl-2-(E)-butenyl 4-diphosphate.</text>
</comment>
<keyword evidence="2 7" id="KW-0479">Metal-binding</keyword>
<dbReference type="InterPro" id="IPR016425">
    <property type="entry name" value="IspG_bac"/>
</dbReference>
<evidence type="ECO:0000256" key="1">
    <source>
        <dbReference type="ARBA" id="ARBA00022485"/>
    </source>
</evidence>
<dbReference type="HAMAP" id="MF_00159">
    <property type="entry name" value="IspG"/>
    <property type="match status" value="1"/>
</dbReference>
<dbReference type="PANTHER" id="PTHR30454">
    <property type="entry name" value="4-HYDROXY-3-METHYLBUT-2-EN-1-YL DIPHOSPHATE SYNTHASE"/>
    <property type="match status" value="1"/>
</dbReference>
<comment type="caution">
    <text evidence="10">The sequence shown here is derived from an EMBL/GenBank/DDBJ whole genome shotgun (WGS) entry which is preliminary data.</text>
</comment>
<dbReference type="NCBIfam" id="NF001540">
    <property type="entry name" value="PRK00366.1"/>
    <property type="match status" value="1"/>
</dbReference>
<name>A0ABN0B0B5_9ACTN</name>
<comment type="pathway">
    <text evidence="7">Isoprenoid biosynthesis; isopentenyl diphosphate biosynthesis via DXP pathway; isopentenyl diphosphate from 1-deoxy-D-xylulose 5-phosphate: step 5/6.</text>
</comment>
<evidence type="ECO:0000313" key="11">
    <source>
        <dbReference type="Proteomes" id="UP000004431"/>
    </source>
</evidence>
<dbReference type="InterPro" id="IPR004588">
    <property type="entry name" value="IspG_bac-typ"/>
</dbReference>
<dbReference type="GO" id="GO:0046429">
    <property type="term" value="F:4-hydroxy-3-methylbut-2-en-1-yl diphosphate synthase activity (ferredoxin)"/>
    <property type="evidence" value="ECO:0007669"/>
    <property type="project" value="UniProtKB-EC"/>
</dbReference>
<gene>
    <name evidence="7 10" type="primary">ispG</name>
    <name evidence="10" type="ORF">HMPREF9248_1068</name>
</gene>
<proteinExistence type="inferred from homology"/>
<reference evidence="10 11" key="1">
    <citation type="submission" date="2010-08" db="EMBL/GenBank/DDBJ databases">
        <authorList>
            <person name="Durkin A.S."/>
            <person name="Madupu R."/>
            <person name="Torralba M."/>
            <person name="Gillis M."/>
            <person name="Methe B."/>
            <person name="Sutton G."/>
            <person name="Nelson K.E."/>
        </authorList>
    </citation>
    <scope>NUCLEOTIDE SEQUENCE [LARGE SCALE GENOMIC DNA]</scope>
    <source>
        <strain evidence="10 11">PB189-T1-4</strain>
    </source>
</reference>
<evidence type="ECO:0000256" key="5">
    <source>
        <dbReference type="ARBA" id="ARBA00023014"/>
    </source>
</evidence>
<feature type="domain" description="IspG TIM-barrel" evidence="8">
    <location>
        <begin position="42"/>
        <end position="283"/>
    </location>
</feature>
<evidence type="ECO:0000256" key="6">
    <source>
        <dbReference type="ARBA" id="ARBA00023229"/>
    </source>
</evidence>
<evidence type="ECO:0000256" key="2">
    <source>
        <dbReference type="ARBA" id="ARBA00022723"/>
    </source>
</evidence>
<dbReference type="RefSeq" id="WP_006303872.1">
    <property type="nucleotide sequence ID" value="NZ_AEDQ01000017.1"/>
</dbReference>
<sequence length="394" mass="41722">MHDTRNNDTHIHQHAAALHDTPVPAAPAENPASALIPVRNQTHQVHVGPVPVGGGAPVSVQSMCTTKTSDAEATLAQITKLMEAGCEIIRVAIPTPSVLNGFGEICKKSPLPVVADIHFDYKLAIAAAQAGASALRINPGNIGSMDKVDAVIDAARKARIPIRIGVNAGSIDKALDTRDDLTLSQKLIASARGYVEHFRARDFNDIVLSAKAHSVPTTLETYRALSAALPDVPLHVGVTEAGTQRQGTVKNSVGVGILLEQGIGDTIRLSLTCDPVEEVYVAWDLLSALGMRRLTPELVSCPTCGRCQVDMIEMAQVVSDRLARIKAPISVAVMGCAVNGPGEARDADLGVACGNNKGVIFQNGKPIRSVPSDRIVDELFQEIQDRYGIDVNDA</sequence>
<dbReference type="Gene3D" id="3.30.413.10">
    <property type="entry name" value="Sulfite Reductase Hemoprotein, domain 1"/>
    <property type="match status" value="1"/>
</dbReference>
<dbReference type="InterPro" id="IPR058579">
    <property type="entry name" value="IspG_C"/>
</dbReference>
<dbReference type="Gene3D" id="3.20.20.20">
    <property type="entry name" value="Dihydropteroate synthase-like"/>
    <property type="match status" value="1"/>
</dbReference>
<dbReference type="InterPro" id="IPR011005">
    <property type="entry name" value="Dihydropteroate_synth-like_sf"/>
</dbReference>
<dbReference type="Pfam" id="PF26540">
    <property type="entry name" value="GcpE_C"/>
    <property type="match status" value="1"/>
</dbReference>
<comment type="cofactor">
    <cofactor evidence="7">
        <name>[4Fe-4S] cluster</name>
        <dbReference type="ChEBI" id="CHEBI:49883"/>
    </cofactor>
    <text evidence="7">Binds 1 [4Fe-4S] cluster.</text>
</comment>
<dbReference type="PIRSF" id="PIRSF004640">
    <property type="entry name" value="IspG"/>
    <property type="match status" value="1"/>
</dbReference>
<feature type="binding site" evidence="7">
    <location>
        <position position="336"/>
    </location>
    <ligand>
        <name>[4Fe-4S] cluster</name>
        <dbReference type="ChEBI" id="CHEBI:49883"/>
    </ligand>
</feature>
<protein>
    <recommendedName>
        <fullName evidence="7">4-hydroxy-3-methylbut-2-en-1-yl diphosphate synthase (flavodoxin)</fullName>
        <ecNumber evidence="7">1.17.7.3</ecNumber>
    </recommendedName>
    <alternativeName>
        <fullName evidence="7">1-hydroxy-2-methyl-2-(E)-butenyl 4-diphosphate synthase</fullName>
    </alternativeName>
</protein>
<feature type="domain" description="IspG C-terminal" evidence="9">
    <location>
        <begin position="297"/>
        <end position="384"/>
    </location>
</feature>
<keyword evidence="3 7" id="KW-0560">Oxidoreductase</keyword>
<evidence type="ECO:0000259" key="9">
    <source>
        <dbReference type="Pfam" id="PF26540"/>
    </source>
</evidence>
<dbReference type="Pfam" id="PF04551">
    <property type="entry name" value="GcpE"/>
    <property type="match status" value="1"/>
</dbReference>
<comment type="similarity">
    <text evidence="7">Belongs to the IspG family.</text>
</comment>
<dbReference type="SUPFAM" id="SSF51717">
    <property type="entry name" value="Dihydropteroate synthetase-like"/>
    <property type="match status" value="1"/>
</dbReference>
<accession>A0ABN0B0B5</accession>
<keyword evidence="11" id="KW-1185">Reference proteome</keyword>